<protein>
    <submittedName>
        <fullName evidence="2">Uncharacterized protein</fullName>
    </submittedName>
</protein>
<dbReference type="AlphaFoldDB" id="A0AAE0FED3"/>
<organism evidence="2 3">
    <name type="scientific">Cymbomonas tetramitiformis</name>
    <dbReference type="NCBI Taxonomy" id="36881"/>
    <lineage>
        <taxon>Eukaryota</taxon>
        <taxon>Viridiplantae</taxon>
        <taxon>Chlorophyta</taxon>
        <taxon>Pyramimonadophyceae</taxon>
        <taxon>Pyramimonadales</taxon>
        <taxon>Pyramimonadaceae</taxon>
        <taxon>Cymbomonas</taxon>
    </lineage>
</organism>
<gene>
    <name evidence="2" type="ORF">CYMTET_32771</name>
</gene>
<dbReference type="GO" id="GO:0044613">
    <property type="term" value="C:nuclear pore central transport channel"/>
    <property type="evidence" value="ECO:0007669"/>
    <property type="project" value="TreeGrafter"/>
</dbReference>
<evidence type="ECO:0000313" key="2">
    <source>
        <dbReference type="EMBL" id="KAK3258173.1"/>
    </source>
</evidence>
<reference evidence="2 3" key="1">
    <citation type="journal article" date="2015" name="Genome Biol. Evol.">
        <title>Comparative Genomics of a Bacterivorous Green Alga Reveals Evolutionary Causalities and Consequences of Phago-Mixotrophic Mode of Nutrition.</title>
        <authorList>
            <person name="Burns J.A."/>
            <person name="Paasch A."/>
            <person name="Narechania A."/>
            <person name="Kim E."/>
        </authorList>
    </citation>
    <scope>NUCLEOTIDE SEQUENCE [LARGE SCALE GENOMIC DNA]</scope>
    <source>
        <strain evidence="2 3">PLY_AMNH</strain>
    </source>
</reference>
<dbReference type="PANTHER" id="PTHR13000:SF0">
    <property type="entry name" value="NUCLEOPORIN P54"/>
    <property type="match status" value="1"/>
</dbReference>
<dbReference type="EMBL" id="LGRX02019757">
    <property type="protein sequence ID" value="KAK3258173.1"/>
    <property type="molecule type" value="Genomic_DNA"/>
</dbReference>
<dbReference type="InterPro" id="IPR024864">
    <property type="entry name" value="Nup54/Nup57/Nup44"/>
</dbReference>
<feature type="region of interest" description="Disordered" evidence="1">
    <location>
        <begin position="401"/>
        <end position="424"/>
    </location>
</feature>
<proteinExistence type="predicted"/>
<dbReference type="PANTHER" id="PTHR13000">
    <property type="entry name" value="NUCLEOPORIN P54"/>
    <property type="match status" value="1"/>
</dbReference>
<dbReference type="GO" id="GO:0006999">
    <property type="term" value="P:nuclear pore organization"/>
    <property type="evidence" value="ECO:0007669"/>
    <property type="project" value="TreeGrafter"/>
</dbReference>
<dbReference type="GO" id="GO:0017056">
    <property type="term" value="F:structural constituent of nuclear pore"/>
    <property type="evidence" value="ECO:0007669"/>
    <property type="project" value="TreeGrafter"/>
</dbReference>
<keyword evidence="3" id="KW-1185">Reference proteome</keyword>
<sequence>MFSANSIPAFGAASAPSAFGATAPAFGATAPAFGAASAPAFGAAGAFGASSVSAFGATAPAFGAGFGASSAAGAFGSAAGAFGSAAGAFGTAAGAFGSSAGAFGATGLGAFGATGLGAFGATGAGAFGATGAGAFGATAAGAFGATAGFGAASAPPAFGAGLGGAFGSASTSAFGSTFGAAGGLFGASSAPMLGAGLGAQPYGGPMGALQLQAGAFASMVGQGADAAQMELDTIEQAYREHNQNQHPYAPGTLTPNPQYRFQHLFFQKVLKNDPLRMQQPPAGVDHARWREALENVGGQDNPDELWPVPVKGVQYLARCLKARARRAYRGCQGCSTSPAARKPAPGAHTAAVRGAVARPLPESPRLARIPRLSGVQYLARGLKARARRAYRGCQGQYFSPAARKPGTRTRMPRDCQGAITSPAA</sequence>
<dbReference type="GO" id="GO:0006607">
    <property type="term" value="P:NLS-bearing protein import into nucleus"/>
    <property type="evidence" value="ECO:0007669"/>
    <property type="project" value="TreeGrafter"/>
</dbReference>
<dbReference type="Proteomes" id="UP001190700">
    <property type="component" value="Unassembled WGS sequence"/>
</dbReference>
<accession>A0AAE0FED3</accession>
<dbReference type="GO" id="GO:0036228">
    <property type="term" value="P:protein localization to nuclear inner membrane"/>
    <property type="evidence" value="ECO:0007669"/>
    <property type="project" value="TreeGrafter"/>
</dbReference>
<name>A0AAE0FED3_9CHLO</name>
<evidence type="ECO:0000313" key="3">
    <source>
        <dbReference type="Proteomes" id="UP001190700"/>
    </source>
</evidence>
<comment type="caution">
    <text evidence="2">The sequence shown here is derived from an EMBL/GenBank/DDBJ whole genome shotgun (WGS) entry which is preliminary data.</text>
</comment>
<evidence type="ECO:0000256" key="1">
    <source>
        <dbReference type="SAM" id="MobiDB-lite"/>
    </source>
</evidence>